<feature type="domain" description="NlpC/P60" evidence="8">
    <location>
        <begin position="239"/>
        <end position="354"/>
    </location>
</feature>
<dbReference type="PANTHER" id="PTHR47053:SF1">
    <property type="entry name" value="MUREIN DD-ENDOPEPTIDASE MEPH-RELATED"/>
    <property type="match status" value="1"/>
</dbReference>
<protein>
    <submittedName>
        <fullName evidence="9">NlpC/P60 family protein</fullName>
    </submittedName>
</protein>
<keyword evidence="5" id="KW-0788">Thiol protease</keyword>
<dbReference type="PANTHER" id="PTHR47053">
    <property type="entry name" value="MUREIN DD-ENDOPEPTIDASE MEPH-RELATED"/>
    <property type="match status" value="1"/>
</dbReference>
<evidence type="ECO:0000256" key="2">
    <source>
        <dbReference type="ARBA" id="ARBA00022670"/>
    </source>
</evidence>
<dbReference type="Gene3D" id="6.10.250.3150">
    <property type="match status" value="1"/>
</dbReference>
<dbReference type="InterPro" id="IPR000064">
    <property type="entry name" value="NLP_P60_dom"/>
</dbReference>
<dbReference type="Pfam" id="PF24568">
    <property type="entry name" value="CC_PcsB"/>
    <property type="match status" value="1"/>
</dbReference>
<sequence>MKKKMLSAIIALTLAVSTSGMALAAPANSGSTSLKQVQNQRQELEIKVEKLDSQIIAVMKQIDDNKGNIDKIGKEIRKTQEELGKAEDNIKGQQNLFSKRVRAMYINGVDSYLNVVLEADDLGDLISRVENVKKVVNYDNNIVNDLKSKKAAISDRKQELNNQNNKLLSLKKDNESKLSKLNIDKSNQTKLISDLKDKEKILALRDTTTTNLVTSAQSRVQQVRDAAPRISRGTSSATAASSDSIVAYASNFLGTPYQWGGNGPNSFDCSGFTSYVYSHFGIGLPRIASDQQGVGTSVSRDQLQPGDLVFFGSPATHVGIYVGNNCYIHAPRTGDVVKISPLNRSDYSGARRVR</sequence>
<reference evidence="9 10" key="1">
    <citation type="submission" date="2023-04" db="EMBL/GenBank/DDBJ databases">
        <title>Clostridium tannerae sp. nov., isolated from the fecal material of an alpaca.</title>
        <authorList>
            <person name="Miller S."/>
            <person name="Hendry M."/>
            <person name="King J."/>
            <person name="Sankaranarayanan K."/>
            <person name="Lawson P.A."/>
        </authorList>
    </citation>
    <scope>NUCLEOTIDE SEQUENCE [LARGE SCALE GENOMIC DNA]</scope>
    <source>
        <strain evidence="9 10">A1-XYC3</strain>
    </source>
</reference>
<dbReference type="InterPro" id="IPR038765">
    <property type="entry name" value="Papain-like_cys_pep_sf"/>
</dbReference>
<gene>
    <name evidence="9" type="ORF">P8V03_14820</name>
</gene>
<evidence type="ECO:0000256" key="7">
    <source>
        <dbReference type="SAM" id="SignalP"/>
    </source>
</evidence>
<evidence type="ECO:0000313" key="9">
    <source>
        <dbReference type="EMBL" id="MDW8802419.1"/>
    </source>
</evidence>
<dbReference type="PROSITE" id="PS51935">
    <property type="entry name" value="NLPC_P60"/>
    <property type="match status" value="1"/>
</dbReference>
<comment type="caution">
    <text evidence="9">The sequence shown here is derived from an EMBL/GenBank/DDBJ whole genome shotgun (WGS) entry which is preliminary data.</text>
</comment>
<evidence type="ECO:0000256" key="5">
    <source>
        <dbReference type="ARBA" id="ARBA00022807"/>
    </source>
</evidence>
<dbReference type="Proteomes" id="UP001281656">
    <property type="component" value="Unassembled WGS sequence"/>
</dbReference>
<keyword evidence="4" id="KW-0378">Hydrolase</keyword>
<dbReference type="Gene3D" id="3.90.1720.10">
    <property type="entry name" value="endopeptidase domain like (from Nostoc punctiforme)"/>
    <property type="match status" value="1"/>
</dbReference>
<proteinExistence type="inferred from homology"/>
<evidence type="ECO:0000256" key="3">
    <source>
        <dbReference type="ARBA" id="ARBA00022729"/>
    </source>
</evidence>
<accession>A0ABU4JW68</accession>
<name>A0ABU4JW68_9CLOT</name>
<keyword evidence="10" id="KW-1185">Reference proteome</keyword>
<keyword evidence="6" id="KW-0175">Coiled coil</keyword>
<dbReference type="InterPro" id="IPR051202">
    <property type="entry name" value="Peptidase_C40"/>
</dbReference>
<evidence type="ECO:0000256" key="1">
    <source>
        <dbReference type="ARBA" id="ARBA00007074"/>
    </source>
</evidence>
<feature type="coiled-coil region" evidence="6">
    <location>
        <begin position="143"/>
        <end position="177"/>
    </location>
</feature>
<organism evidence="9 10">
    <name type="scientific">Clostridium tanneri</name>
    <dbReference type="NCBI Taxonomy" id="3037988"/>
    <lineage>
        <taxon>Bacteria</taxon>
        <taxon>Bacillati</taxon>
        <taxon>Bacillota</taxon>
        <taxon>Clostridia</taxon>
        <taxon>Eubacteriales</taxon>
        <taxon>Clostridiaceae</taxon>
        <taxon>Clostridium</taxon>
    </lineage>
</organism>
<keyword evidence="3 7" id="KW-0732">Signal</keyword>
<feature type="coiled-coil region" evidence="6">
    <location>
        <begin position="34"/>
        <end position="96"/>
    </location>
</feature>
<dbReference type="RefSeq" id="WP_318798758.1">
    <property type="nucleotide sequence ID" value="NZ_JARUJP010000020.1"/>
</dbReference>
<dbReference type="EMBL" id="JARUJP010000020">
    <property type="protein sequence ID" value="MDW8802419.1"/>
    <property type="molecule type" value="Genomic_DNA"/>
</dbReference>
<dbReference type="Pfam" id="PF00877">
    <property type="entry name" value="NLPC_P60"/>
    <property type="match status" value="1"/>
</dbReference>
<comment type="similarity">
    <text evidence="1">Belongs to the peptidase C40 family.</text>
</comment>
<evidence type="ECO:0000313" key="10">
    <source>
        <dbReference type="Proteomes" id="UP001281656"/>
    </source>
</evidence>
<feature type="signal peptide" evidence="7">
    <location>
        <begin position="1"/>
        <end position="24"/>
    </location>
</feature>
<evidence type="ECO:0000256" key="6">
    <source>
        <dbReference type="SAM" id="Coils"/>
    </source>
</evidence>
<evidence type="ECO:0000259" key="8">
    <source>
        <dbReference type="PROSITE" id="PS51935"/>
    </source>
</evidence>
<dbReference type="InterPro" id="IPR057309">
    <property type="entry name" value="PcsB_CC"/>
</dbReference>
<evidence type="ECO:0000256" key="4">
    <source>
        <dbReference type="ARBA" id="ARBA00022801"/>
    </source>
</evidence>
<keyword evidence="2" id="KW-0645">Protease</keyword>
<feature type="chain" id="PRO_5047101602" evidence="7">
    <location>
        <begin position="25"/>
        <end position="354"/>
    </location>
</feature>
<dbReference type="SUPFAM" id="SSF54001">
    <property type="entry name" value="Cysteine proteinases"/>
    <property type="match status" value="1"/>
</dbReference>